<evidence type="ECO:0000313" key="3">
    <source>
        <dbReference type="Proteomes" id="UP000266188"/>
    </source>
</evidence>
<dbReference type="Pfam" id="PF05368">
    <property type="entry name" value="NmrA"/>
    <property type="match status" value="1"/>
</dbReference>
<sequence length="337" mass="36366">MARIFLTGASGYIGGDILHALKSTYPKYGYSVLLRDASKAATVTNAYPDVRVVQGDLDSAALIEEEARNADVVIHAASSNHIKSVEAIARGMANRSGPKPGHWIQISGASVLSISDIVNGTFGKANDKVFSDVDGADEVRDIIQKNSAKRVVDNLLINITGPKTALVFPPIIYGQGRGPVKQRSVQVPELSRVAIQTRKAIQVEEGEAAWSNVHISDVSDIFVKLVEKALQGEDGSLWNRDGLYFPGNGMINFKQISQLIANAAHSHGLVDSSLVTEISHDEADKLSPHAGILWGTNARQNSQRARELLGWTPKGRSLEEEIPHTVLAEATRLGLKL</sequence>
<gene>
    <name evidence="2" type="ORF">PHISCL_06563</name>
</gene>
<dbReference type="PANTHER" id="PTHR48079">
    <property type="entry name" value="PROTEIN YEEZ"/>
    <property type="match status" value="1"/>
</dbReference>
<proteinExistence type="predicted"/>
<dbReference type="InterPro" id="IPR051783">
    <property type="entry name" value="NAD(P)-dependent_oxidoreduct"/>
</dbReference>
<dbReference type="Gene3D" id="3.40.50.720">
    <property type="entry name" value="NAD(P)-binding Rossmann-like Domain"/>
    <property type="match status" value="1"/>
</dbReference>
<feature type="domain" description="NmrA-like" evidence="1">
    <location>
        <begin position="3"/>
        <end position="90"/>
    </location>
</feature>
<dbReference type="PANTHER" id="PTHR48079:SF8">
    <property type="entry name" value="NAD(P)-BINDING DOMAIN-CONTAINING PROTEIN"/>
    <property type="match status" value="1"/>
</dbReference>
<evidence type="ECO:0000313" key="2">
    <source>
        <dbReference type="EMBL" id="RJE21099.1"/>
    </source>
</evidence>
<keyword evidence="3" id="KW-1185">Reference proteome</keyword>
<dbReference type="AlphaFoldDB" id="A0A3A2ZD73"/>
<dbReference type="GO" id="GO:0004029">
    <property type="term" value="F:aldehyde dehydrogenase (NAD+) activity"/>
    <property type="evidence" value="ECO:0007669"/>
    <property type="project" value="TreeGrafter"/>
</dbReference>
<name>A0A3A2ZD73_9EURO</name>
<dbReference type="EMBL" id="MVGC01000252">
    <property type="protein sequence ID" value="RJE21099.1"/>
    <property type="molecule type" value="Genomic_DNA"/>
</dbReference>
<dbReference type="GO" id="GO:0005737">
    <property type="term" value="C:cytoplasm"/>
    <property type="evidence" value="ECO:0007669"/>
    <property type="project" value="TreeGrafter"/>
</dbReference>
<dbReference type="SUPFAM" id="SSF51735">
    <property type="entry name" value="NAD(P)-binding Rossmann-fold domains"/>
    <property type="match status" value="1"/>
</dbReference>
<accession>A0A3A2ZD73</accession>
<dbReference type="Proteomes" id="UP000266188">
    <property type="component" value="Unassembled WGS sequence"/>
</dbReference>
<organism evidence="2 3">
    <name type="scientific">Aspergillus sclerotialis</name>
    <dbReference type="NCBI Taxonomy" id="2070753"/>
    <lineage>
        <taxon>Eukaryota</taxon>
        <taxon>Fungi</taxon>
        <taxon>Dikarya</taxon>
        <taxon>Ascomycota</taxon>
        <taxon>Pezizomycotina</taxon>
        <taxon>Eurotiomycetes</taxon>
        <taxon>Eurotiomycetidae</taxon>
        <taxon>Eurotiales</taxon>
        <taxon>Aspergillaceae</taxon>
        <taxon>Aspergillus</taxon>
        <taxon>Aspergillus subgen. Polypaecilum</taxon>
    </lineage>
</organism>
<comment type="caution">
    <text evidence="2">The sequence shown here is derived from an EMBL/GenBank/DDBJ whole genome shotgun (WGS) entry which is preliminary data.</text>
</comment>
<reference evidence="3" key="1">
    <citation type="submission" date="2017-02" db="EMBL/GenBank/DDBJ databases">
        <authorList>
            <person name="Tafer H."/>
            <person name="Lopandic K."/>
        </authorList>
    </citation>
    <scope>NUCLEOTIDE SEQUENCE [LARGE SCALE GENOMIC DNA]</scope>
    <source>
        <strain evidence="3">CBS 366.77</strain>
    </source>
</reference>
<protein>
    <recommendedName>
        <fullName evidence="1">NmrA-like domain-containing protein</fullName>
    </recommendedName>
</protein>
<dbReference type="InterPro" id="IPR036291">
    <property type="entry name" value="NAD(P)-bd_dom_sf"/>
</dbReference>
<dbReference type="STRING" id="2070753.A0A3A2ZD73"/>
<dbReference type="InterPro" id="IPR008030">
    <property type="entry name" value="NmrA-like"/>
</dbReference>
<evidence type="ECO:0000259" key="1">
    <source>
        <dbReference type="Pfam" id="PF05368"/>
    </source>
</evidence>
<dbReference type="OrthoDB" id="2130169at2759"/>